<feature type="repeat" description="HEAT" evidence="8">
    <location>
        <begin position="1815"/>
        <end position="1853"/>
    </location>
</feature>
<evidence type="ECO:0000256" key="1">
    <source>
        <dbReference type="ARBA" id="ARBA00004604"/>
    </source>
</evidence>
<evidence type="ECO:0000256" key="3">
    <source>
        <dbReference type="ARBA" id="ARBA00015399"/>
    </source>
</evidence>
<dbReference type="InterPro" id="IPR040191">
    <property type="entry name" value="UTP10"/>
</dbReference>
<evidence type="ECO:0000256" key="9">
    <source>
        <dbReference type="RuleBase" id="RU367065"/>
    </source>
</evidence>
<evidence type="ECO:0000256" key="2">
    <source>
        <dbReference type="ARBA" id="ARBA00010559"/>
    </source>
</evidence>
<dbReference type="InterPro" id="IPR011989">
    <property type="entry name" value="ARM-like"/>
</dbReference>
<evidence type="ECO:0000313" key="11">
    <source>
        <dbReference type="EMBL" id="QBM88075.1"/>
    </source>
</evidence>
<evidence type="ECO:0000313" key="12">
    <source>
        <dbReference type="Proteomes" id="UP000292447"/>
    </source>
</evidence>
<comment type="similarity">
    <text evidence="2 9">Belongs to the HEATR1/UTP10 family.</text>
</comment>
<evidence type="ECO:0000256" key="4">
    <source>
        <dbReference type="ARBA" id="ARBA00022517"/>
    </source>
</evidence>
<dbReference type="Gene3D" id="1.25.10.10">
    <property type="entry name" value="Leucine-rich Repeat Variant"/>
    <property type="match status" value="2"/>
</dbReference>
<dbReference type="Proteomes" id="UP000292447">
    <property type="component" value="Chromosome III"/>
</dbReference>
<dbReference type="SMART" id="SM01036">
    <property type="entry name" value="BP28CT"/>
    <property type="match status" value="1"/>
</dbReference>
<keyword evidence="12" id="KW-1185">Reference proteome</keyword>
<evidence type="ECO:0000256" key="7">
    <source>
        <dbReference type="ARBA" id="ARBA00023274"/>
    </source>
</evidence>
<accession>A0A4P6XN91</accession>
<evidence type="ECO:0000259" key="10">
    <source>
        <dbReference type="SMART" id="SM01036"/>
    </source>
</evidence>
<comment type="subcellular location">
    <subcellularLocation>
        <location evidence="1 9">Nucleus</location>
        <location evidence="1 9">Nucleolus</location>
    </subcellularLocation>
</comment>
<dbReference type="PANTHER" id="PTHR13457">
    <property type="entry name" value="BAP28"/>
    <property type="match status" value="1"/>
</dbReference>
<dbReference type="InterPro" id="IPR056473">
    <property type="entry name" value="HEAT_Utp10/HEAT1"/>
</dbReference>
<proteinExistence type="inferred from homology"/>
<sequence length="1855" mass="206091">MSSLSQQLQAISAKNASVALDRKSRAFVHSQSLIFDPKTAAAQDYEYIHQIACEGLAELIEIDGRFARFEQTLFAPASVSFDRNTALKDVVQQAEKNAVAFVNLAAPYFALSPALKALEWLVRRYHINVHRPESMLLAALPYHQKPVFTRFMAVVSKALWPAIFAPIVGYKEQLAPPPALSILKCFHNDPAFFKLYLQFVVDAVKNKTVYKEQLVFFLLNTAQTLASHARDLTRLNEQYVPVVIETLAALLCDHTFKYLATLALDVRLTIYAIISVLCAIVPLANALVFSLTRGVLESERALSPPLARQTLILLGQLWHYYNETDVPEDAAVFADLPVYALLQQEQVIHALEDDGYPVSKFLFFYLADKINQNDGDAVKVLPLVKVDDKFVFDALTNKLLLALSTSFAAELKPRAVEVFERLVSVNKEKLLLILAAHDQTLSDLEMVLSRTLGAGDALAEDALAEQNLDVLAADPAPEDLAAKFAPYKSTLTTFLTSLSLSEFDKLVGVLLPCLDGIVAEQLKTVFGFVKVVLKGEPEAQCLFLLRLAVTPAVPIGVRLVAMKCVATKLKEAGQRDENTALYLLTPLLLLILSDPSKTTRGYAVKILEQIRDSTAKLLLREGKKVKATLFMELQIYGETDSAQRSIISPLDGNAMLQVLFEHQDQLSSVIVDAARVQQLVFDSLFRASKLGLKKFGLVLLRTFVLNQWSLASMPLVLKARAWAIVAHRNTAQGGSDGRFVFVEDLKAYFAKTESWRTEAAAARIPYEDVETAIVNIVGGHTANAENTRKEVDWLLRALSAEGTLQLAATKRIIALFPELKADEHKLRLCSEMVELAALDSDVALAFDPLETLQALEFSHDAIIALIHTVNIVTEVPEPGVAKRRRRSSQSTQKTMARDDISTMAAQHLRKLSVVLDVLESQLRRRALDLASPKLLQEMFKILTDLDYLCSDGKMPVLYAQETLAACMLLAIVEMKKPALQQKFKLDSNSVRADLIVNLIRLLQLPQVQNRLLLVVAELASLAPEIILHLVMPIFTFMGAHTVRQDDEFSSSALQQTIAKVVPAITAASALASAEIEFLLASFVTAFQHIPRHRRVKLFVSLINTLGCDKSLHTIVFLIGQQYAANLAKHRAQECDALVDFVTSVLKTFAAEECLQGLHGFFQLWDLVPTQALEKDSEEWATLSGRPVFGAAIVSLPTKDLLGLKSRLLRFLNRTLAADENVAFNSVVSLKMKIALLLFDDETPQKERDHVLRCTSQLTSFVLTALETATGLDLYGPEIVEELYDSLKSVLNLLPLSHYIRSIVPSLKVAKDPMAVKVAKNFAVLAGQRVETEVSRASLDDQVDSVVAEQLLPVLVDGIEKFSNTELVQAYLDTFAIIVTRFGATMPEFAQSTHAKFLVGSLRVITSEKGLLSDHVEIVVSSLSALTSIVNCLGVKCIGFFPKILPPALAIWRSTLSETNDDLGSESDESDEDERNALVQGAVLMLFSCLVKRMPAFVISSLLPMIRAVLMSEHVDSRIRLGVLGLMVEHIDGAQVLQAMCNMALTENVYALENAVGLGLYLNGMVNVIEHCDKKAVTTHSSLFMRWMIKSFEFRSEHGEANFNDNTVHSIEHSFHECGLKYVMKLNDKNFRPLFASLVRWAVSGEGSGSQTAREIRLLSFFKFFNKLQDNLRSIITSYFSYLLDATVALLGEFQTGSVANTNLRRVVLHSLASSFKYDQDDYWTHQSRFDSMVGPLLGQLANIEDAIGKHLVKAISFFVANVSSDEHNDTIVQAFIRHISNEHDNSLQTKIWAVRSMKTVLQKMGEQWLSYLPMFIPYIAELLEDDDEAVEMEVRKDLVRVIESILGEPLDRYLS</sequence>
<comment type="function">
    <text evidence="9">Involved in nucleolar processing of pre-18S ribosomal RNA.</text>
</comment>
<evidence type="ECO:0000256" key="8">
    <source>
        <dbReference type="PROSITE-ProRule" id="PRU00103"/>
    </source>
</evidence>
<dbReference type="Pfam" id="PF08146">
    <property type="entry name" value="BP28CT"/>
    <property type="match status" value="1"/>
</dbReference>
<keyword evidence="4 9" id="KW-0690">Ribosome biogenesis</keyword>
<dbReference type="GO" id="GO:0045943">
    <property type="term" value="P:positive regulation of transcription by RNA polymerase I"/>
    <property type="evidence" value="ECO:0007669"/>
    <property type="project" value="TreeGrafter"/>
</dbReference>
<dbReference type="STRING" id="2163413.A0A4P6XN91"/>
<dbReference type="GO" id="GO:0034455">
    <property type="term" value="C:t-UTP complex"/>
    <property type="evidence" value="ECO:0007669"/>
    <property type="project" value="TreeGrafter"/>
</dbReference>
<evidence type="ECO:0000256" key="6">
    <source>
        <dbReference type="ARBA" id="ARBA00023242"/>
    </source>
</evidence>
<dbReference type="InterPro" id="IPR016024">
    <property type="entry name" value="ARM-type_fold"/>
</dbReference>
<dbReference type="InterPro" id="IPR012954">
    <property type="entry name" value="BP28_C_dom"/>
</dbReference>
<dbReference type="Pfam" id="PF12397">
    <property type="entry name" value="U3snoRNP10"/>
    <property type="match status" value="1"/>
</dbReference>
<evidence type="ECO:0000256" key="5">
    <source>
        <dbReference type="ARBA" id="ARBA00022552"/>
    </source>
</evidence>
<name>A0A4P6XN91_9ASCO</name>
<feature type="domain" description="BP28 C-terminal" evidence="10">
    <location>
        <begin position="1573"/>
        <end position="1722"/>
    </location>
</feature>
<gene>
    <name evidence="11" type="primary">MPUL0C00380</name>
    <name evidence="11" type="ORF">METSCH_C00380</name>
</gene>
<dbReference type="SUPFAM" id="SSF48371">
    <property type="entry name" value="ARM repeat"/>
    <property type="match status" value="1"/>
</dbReference>
<dbReference type="PANTHER" id="PTHR13457:SF1">
    <property type="entry name" value="HEAT REPEAT-CONTAINING PROTEIN 1"/>
    <property type="match status" value="1"/>
</dbReference>
<dbReference type="Pfam" id="PF23243">
    <property type="entry name" value="HEAT_HEATR1"/>
    <property type="match status" value="1"/>
</dbReference>
<organism evidence="11 12">
    <name type="scientific">Metschnikowia aff. pulcherrima</name>
    <dbReference type="NCBI Taxonomy" id="2163413"/>
    <lineage>
        <taxon>Eukaryota</taxon>
        <taxon>Fungi</taxon>
        <taxon>Dikarya</taxon>
        <taxon>Ascomycota</taxon>
        <taxon>Saccharomycotina</taxon>
        <taxon>Pichiomycetes</taxon>
        <taxon>Metschnikowiaceae</taxon>
        <taxon>Metschnikowia</taxon>
    </lineage>
</organism>
<keyword evidence="7 9" id="KW-0687">Ribonucleoprotein</keyword>
<dbReference type="InterPro" id="IPR022125">
    <property type="entry name" value="U3snoRNP10_N"/>
</dbReference>
<keyword evidence="6 9" id="KW-0539">Nucleus</keyword>
<dbReference type="GO" id="GO:0030686">
    <property type="term" value="C:90S preribosome"/>
    <property type="evidence" value="ECO:0007669"/>
    <property type="project" value="TreeGrafter"/>
</dbReference>
<dbReference type="EMBL" id="CP034458">
    <property type="protein sequence ID" value="QBM88075.1"/>
    <property type="molecule type" value="Genomic_DNA"/>
</dbReference>
<dbReference type="GO" id="GO:0000462">
    <property type="term" value="P:maturation of SSU-rRNA from tricistronic rRNA transcript (SSU-rRNA, 5.8S rRNA, LSU-rRNA)"/>
    <property type="evidence" value="ECO:0007669"/>
    <property type="project" value="TreeGrafter"/>
</dbReference>
<protein>
    <recommendedName>
        <fullName evidence="3 9">U3 small nucleolar RNA-associated protein 10</fullName>
    </recommendedName>
</protein>
<reference evidence="12" key="1">
    <citation type="submission" date="2019-03" db="EMBL/GenBank/DDBJ databases">
        <title>Snf2 controls pulcherriminic acid biosynthesis and connects pigmentation and antifungal activity of the yeast Metschnikowia pulcherrima.</title>
        <authorList>
            <person name="Gore-Lloyd D."/>
            <person name="Sumann I."/>
            <person name="Brachmann A.O."/>
            <person name="Schneeberger K."/>
            <person name="Ortiz-Merino R.A."/>
            <person name="Moreno-Beltran M."/>
            <person name="Schlaefli M."/>
            <person name="Kirner P."/>
            <person name="Santos Kron A."/>
            <person name="Wolfe K.H."/>
            <person name="Piel J."/>
            <person name="Ahrens C.H."/>
            <person name="Henk D."/>
            <person name="Freimoser F.M."/>
        </authorList>
    </citation>
    <scope>NUCLEOTIDE SEQUENCE [LARGE SCALE GENOMIC DNA]</scope>
    <source>
        <strain evidence="12">APC 1.2</strain>
    </source>
</reference>
<dbReference type="InterPro" id="IPR021133">
    <property type="entry name" value="HEAT_type_2"/>
</dbReference>
<comment type="subunit">
    <text evidence="9">Component of the ribosomal small subunit (SSU) processome.</text>
</comment>
<dbReference type="GO" id="GO:0032040">
    <property type="term" value="C:small-subunit processome"/>
    <property type="evidence" value="ECO:0007669"/>
    <property type="project" value="TreeGrafter"/>
</dbReference>
<dbReference type="PROSITE" id="PS50077">
    <property type="entry name" value="HEAT_REPEAT"/>
    <property type="match status" value="1"/>
</dbReference>
<dbReference type="GO" id="GO:0030515">
    <property type="term" value="F:snoRNA binding"/>
    <property type="evidence" value="ECO:0007669"/>
    <property type="project" value="TreeGrafter"/>
</dbReference>
<keyword evidence="5 9" id="KW-0698">rRNA processing</keyword>